<evidence type="ECO:0000313" key="2">
    <source>
        <dbReference type="Proteomes" id="UP001175271"/>
    </source>
</evidence>
<protein>
    <submittedName>
        <fullName evidence="1">Uncharacterized protein</fullName>
    </submittedName>
</protein>
<sequence length="117" mass="13427">MASLFFNLMCVMTKEDRGGLKRRPWAFRVLGCSSALILRTILELPLQSTNGRYWTTTTVVKELGVFSRTLMEMRPSIISEGVARNLQLTLHPFVQSWKYFNFRIFSSSVICLDEASL</sequence>
<accession>A0AA39H8M8</accession>
<reference evidence="1" key="1">
    <citation type="submission" date="2023-06" db="EMBL/GenBank/DDBJ databases">
        <title>Genomic analysis of the entomopathogenic nematode Steinernema hermaphroditum.</title>
        <authorList>
            <person name="Schwarz E.M."/>
            <person name="Heppert J.K."/>
            <person name="Baniya A."/>
            <person name="Schwartz H.T."/>
            <person name="Tan C.-H."/>
            <person name="Antoshechkin I."/>
            <person name="Sternberg P.W."/>
            <person name="Goodrich-Blair H."/>
            <person name="Dillman A.R."/>
        </authorList>
    </citation>
    <scope>NUCLEOTIDE SEQUENCE</scope>
    <source>
        <strain evidence="1">PS9179</strain>
        <tissue evidence="1">Whole animal</tissue>
    </source>
</reference>
<evidence type="ECO:0000313" key="1">
    <source>
        <dbReference type="EMBL" id="KAK0401272.1"/>
    </source>
</evidence>
<name>A0AA39H8M8_9BILA</name>
<dbReference type="AlphaFoldDB" id="A0AA39H8M8"/>
<comment type="caution">
    <text evidence="1">The sequence shown here is derived from an EMBL/GenBank/DDBJ whole genome shotgun (WGS) entry which is preliminary data.</text>
</comment>
<proteinExistence type="predicted"/>
<gene>
    <name evidence="1" type="ORF">QR680_015679</name>
</gene>
<dbReference type="Proteomes" id="UP001175271">
    <property type="component" value="Unassembled WGS sequence"/>
</dbReference>
<keyword evidence="2" id="KW-1185">Reference proteome</keyword>
<dbReference type="EMBL" id="JAUCMV010000004">
    <property type="protein sequence ID" value="KAK0401272.1"/>
    <property type="molecule type" value="Genomic_DNA"/>
</dbReference>
<organism evidence="1 2">
    <name type="scientific">Steinernema hermaphroditum</name>
    <dbReference type="NCBI Taxonomy" id="289476"/>
    <lineage>
        <taxon>Eukaryota</taxon>
        <taxon>Metazoa</taxon>
        <taxon>Ecdysozoa</taxon>
        <taxon>Nematoda</taxon>
        <taxon>Chromadorea</taxon>
        <taxon>Rhabditida</taxon>
        <taxon>Tylenchina</taxon>
        <taxon>Panagrolaimomorpha</taxon>
        <taxon>Strongyloidoidea</taxon>
        <taxon>Steinernematidae</taxon>
        <taxon>Steinernema</taxon>
    </lineage>
</organism>